<feature type="compositionally biased region" description="Acidic residues" evidence="5">
    <location>
        <begin position="1"/>
        <end position="17"/>
    </location>
</feature>
<evidence type="ECO:0000256" key="1">
    <source>
        <dbReference type="ARBA" id="ARBA00004141"/>
    </source>
</evidence>
<dbReference type="GO" id="GO:0016020">
    <property type="term" value="C:membrane"/>
    <property type="evidence" value="ECO:0007669"/>
    <property type="project" value="UniProtKB-SubCell"/>
</dbReference>
<feature type="transmembrane region" description="Helical" evidence="6">
    <location>
        <begin position="403"/>
        <end position="425"/>
    </location>
</feature>
<feature type="transmembrane region" description="Helical" evidence="6">
    <location>
        <begin position="103"/>
        <end position="128"/>
    </location>
</feature>
<keyword evidence="3 6" id="KW-1133">Transmembrane helix</keyword>
<feature type="transmembrane region" description="Helical" evidence="6">
    <location>
        <begin position="335"/>
        <end position="355"/>
    </location>
</feature>
<feature type="region of interest" description="Disordered" evidence="5">
    <location>
        <begin position="1"/>
        <end position="69"/>
    </location>
</feature>
<feature type="compositionally biased region" description="Acidic residues" evidence="5">
    <location>
        <begin position="49"/>
        <end position="62"/>
    </location>
</feature>
<name>A0A9N8HWW3_9STRA</name>
<evidence type="ECO:0000256" key="3">
    <source>
        <dbReference type="ARBA" id="ARBA00022989"/>
    </source>
</evidence>
<comment type="subcellular location">
    <subcellularLocation>
        <location evidence="1">Membrane</location>
        <topology evidence="1">Multi-pass membrane protein</topology>
    </subcellularLocation>
</comment>
<evidence type="ECO:0000259" key="7">
    <source>
        <dbReference type="Pfam" id="PF01490"/>
    </source>
</evidence>
<keyword evidence="2 6" id="KW-0812">Transmembrane</keyword>
<feature type="compositionally biased region" description="Basic and acidic residues" evidence="5">
    <location>
        <begin position="27"/>
        <end position="48"/>
    </location>
</feature>
<feature type="transmembrane region" description="Helical" evidence="6">
    <location>
        <begin position="376"/>
        <end position="397"/>
    </location>
</feature>
<sequence>MVDDKDQELVDDNDDDPFTTYPKGHHRVDTTGDVELTRRSSSGRHSEREEDDQFYDEHDENDMDKSEHHTIGSARTPWYLTAIVLLSEVMGTGILSLPYAAKTLGWVCVIVSVPLFAAFSAYSGYLLASVHQKHPNLHSFAEAASSLLGERFGTITKISMLLNWGATAIYYLIATADAVHDIVGLQCDYQRALIASLLLILPCQCRDFHAISKYLSGPSTCAIIVMVFIIIGNLLSSADGTFGDTTTLWPPPGTTPLQFLEALSAFVFAYQGHAIFLELMAEMKQASDFPYSCTSAYMLMCVMYGLTVIAAYGLRGASTEEFLPDILPAGTARKVVGSLVCLHICVSYVIAGQPLHMWLHATVFPKTYQTSGRQGTLHWLIVTCGFLVFGFVVGNLIPFFADVQALIGSLFGAPTVFGWPVAFYWAVHRREGASIGLNHSTVIGGLFLLVFTPLFCILGTSGAIASIVRDAEHAATPFECD</sequence>
<feature type="domain" description="Amino acid transporter transmembrane" evidence="7">
    <location>
        <begin position="78"/>
        <end position="464"/>
    </location>
</feature>
<dbReference type="OrthoDB" id="40134at2759"/>
<reference evidence="8" key="1">
    <citation type="submission" date="2020-06" db="EMBL/GenBank/DDBJ databases">
        <authorList>
            <consortium name="Plant Systems Biology data submission"/>
        </authorList>
    </citation>
    <scope>NUCLEOTIDE SEQUENCE</scope>
    <source>
        <strain evidence="8">D6</strain>
    </source>
</reference>
<dbReference type="PANTHER" id="PTHR22950:SF461">
    <property type="entry name" value="AMINO ACID TRANSPORTER TRANSMEMBRANE DOMAIN-CONTAINING PROTEIN"/>
    <property type="match status" value="1"/>
</dbReference>
<keyword evidence="9" id="KW-1185">Reference proteome</keyword>
<feature type="transmembrane region" description="Helical" evidence="6">
    <location>
        <begin position="214"/>
        <end position="236"/>
    </location>
</feature>
<protein>
    <submittedName>
        <fullName evidence="8">Lysine histidine transporter</fullName>
    </submittedName>
</protein>
<dbReference type="PANTHER" id="PTHR22950">
    <property type="entry name" value="AMINO ACID TRANSPORTER"/>
    <property type="match status" value="1"/>
</dbReference>
<gene>
    <name evidence="8" type="ORF">SEMRO_2322_G323250.1</name>
</gene>
<keyword evidence="4 6" id="KW-0472">Membrane</keyword>
<comment type="caution">
    <text evidence="8">The sequence shown here is derived from an EMBL/GenBank/DDBJ whole genome shotgun (WGS) entry which is preliminary data.</text>
</comment>
<organism evidence="8 9">
    <name type="scientific">Seminavis robusta</name>
    <dbReference type="NCBI Taxonomy" id="568900"/>
    <lineage>
        <taxon>Eukaryota</taxon>
        <taxon>Sar</taxon>
        <taxon>Stramenopiles</taxon>
        <taxon>Ochrophyta</taxon>
        <taxon>Bacillariophyta</taxon>
        <taxon>Bacillariophyceae</taxon>
        <taxon>Bacillariophycidae</taxon>
        <taxon>Naviculales</taxon>
        <taxon>Naviculaceae</taxon>
        <taxon>Seminavis</taxon>
    </lineage>
</organism>
<evidence type="ECO:0000313" key="9">
    <source>
        <dbReference type="Proteomes" id="UP001153069"/>
    </source>
</evidence>
<dbReference type="EMBL" id="CAICTM010002320">
    <property type="protein sequence ID" value="CAB9528791.1"/>
    <property type="molecule type" value="Genomic_DNA"/>
</dbReference>
<dbReference type="GO" id="GO:0015179">
    <property type="term" value="F:L-amino acid transmembrane transporter activity"/>
    <property type="evidence" value="ECO:0007669"/>
    <property type="project" value="TreeGrafter"/>
</dbReference>
<feature type="transmembrane region" description="Helical" evidence="6">
    <location>
        <begin position="446"/>
        <end position="468"/>
    </location>
</feature>
<dbReference type="Pfam" id="PF01490">
    <property type="entry name" value="Aa_trans"/>
    <property type="match status" value="1"/>
</dbReference>
<dbReference type="InterPro" id="IPR013057">
    <property type="entry name" value="AA_transpt_TM"/>
</dbReference>
<evidence type="ECO:0000256" key="6">
    <source>
        <dbReference type="SAM" id="Phobius"/>
    </source>
</evidence>
<dbReference type="AlphaFoldDB" id="A0A9N8HWW3"/>
<accession>A0A9N8HWW3</accession>
<feature type="transmembrane region" description="Helical" evidence="6">
    <location>
        <begin position="289"/>
        <end position="315"/>
    </location>
</feature>
<evidence type="ECO:0000256" key="5">
    <source>
        <dbReference type="SAM" id="MobiDB-lite"/>
    </source>
</evidence>
<evidence type="ECO:0000256" key="4">
    <source>
        <dbReference type="ARBA" id="ARBA00023136"/>
    </source>
</evidence>
<feature type="transmembrane region" description="Helical" evidence="6">
    <location>
        <begin position="78"/>
        <end position="97"/>
    </location>
</feature>
<evidence type="ECO:0000313" key="8">
    <source>
        <dbReference type="EMBL" id="CAB9528791.1"/>
    </source>
</evidence>
<proteinExistence type="predicted"/>
<evidence type="ECO:0000256" key="2">
    <source>
        <dbReference type="ARBA" id="ARBA00022692"/>
    </source>
</evidence>
<dbReference type="Proteomes" id="UP001153069">
    <property type="component" value="Unassembled WGS sequence"/>
</dbReference>